<name>A0ABS5F6B9_9PROT</name>
<evidence type="ECO:0000313" key="3">
    <source>
        <dbReference type="Proteomes" id="UP001196870"/>
    </source>
</evidence>
<evidence type="ECO:0000313" key="2">
    <source>
        <dbReference type="EMBL" id="MBR0668114.1"/>
    </source>
</evidence>
<keyword evidence="3" id="KW-1185">Reference proteome</keyword>
<proteinExistence type="predicted"/>
<organism evidence="2 3">
    <name type="scientific">Plastoroseomonas hellenica</name>
    <dbReference type="NCBI Taxonomy" id="2687306"/>
    <lineage>
        <taxon>Bacteria</taxon>
        <taxon>Pseudomonadati</taxon>
        <taxon>Pseudomonadota</taxon>
        <taxon>Alphaproteobacteria</taxon>
        <taxon>Acetobacterales</taxon>
        <taxon>Acetobacteraceae</taxon>
        <taxon>Plastoroseomonas</taxon>
    </lineage>
</organism>
<sequence length="314" mass="32095">MQRRSLSALALASLTPGAAHAQASLALHTAGAGSAFLPYGEGLAAQLGRANIAVTVRQSTGSLQNLTAVEDDAAALGTAFLGSAWDALQGAPNAGGRRHVAIRALFPMYETAFMVAAPAASGLRTLRDLHGKRVGAGPARGPAEGFFRVAAAAAGIEPVIVSGDPAALAEGLLRGEMDALWQGAAVPIPALTMVADRADAVIFGLTAEEVAEVRRRLPYMAEAVVPPGTYRGQTASVTSFAAWNFIVANRALPEATAYAITRAALSAADPRAEIHASAGGTRAENARFNSVLPFHPGAARFYAERGVALAAPPA</sequence>
<dbReference type="PANTHER" id="PTHR42941:SF1">
    <property type="entry name" value="SLL1037 PROTEIN"/>
    <property type="match status" value="1"/>
</dbReference>
<dbReference type="Gene3D" id="3.40.190.10">
    <property type="entry name" value="Periplasmic binding protein-like II"/>
    <property type="match status" value="2"/>
</dbReference>
<protein>
    <submittedName>
        <fullName evidence="2">TAXI family TRAP transporter solute-binding subunit</fullName>
    </submittedName>
</protein>
<dbReference type="InterPro" id="IPR011852">
    <property type="entry name" value="TRAP_TAXI"/>
</dbReference>
<dbReference type="Proteomes" id="UP001196870">
    <property type="component" value="Unassembled WGS sequence"/>
</dbReference>
<reference evidence="3" key="1">
    <citation type="journal article" date="2021" name="Syst. Appl. Microbiol.">
        <title>Roseomonas hellenica sp. nov., isolated from roots of wild-growing Alkanna tinctoria.</title>
        <authorList>
            <person name="Rat A."/>
            <person name="Naranjo H.D."/>
            <person name="Lebbe L."/>
            <person name="Cnockaert M."/>
            <person name="Krigas N."/>
            <person name="Grigoriadou K."/>
            <person name="Maloupa E."/>
            <person name="Willems A."/>
        </authorList>
    </citation>
    <scope>NUCLEOTIDE SEQUENCE [LARGE SCALE GENOMIC DNA]</scope>
    <source>
        <strain evidence="3">LMG 31523</strain>
    </source>
</reference>
<dbReference type="SUPFAM" id="SSF53850">
    <property type="entry name" value="Periplasmic binding protein-like II"/>
    <property type="match status" value="1"/>
</dbReference>
<feature type="signal peptide" evidence="1">
    <location>
        <begin position="1"/>
        <end position="21"/>
    </location>
</feature>
<comment type="caution">
    <text evidence="2">The sequence shown here is derived from an EMBL/GenBank/DDBJ whole genome shotgun (WGS) entry which is preliminary data.</text>
</comment>
<accession>A0ABS5F6B9</accession>
<dbReference type="RefSeq" id="WP_211855889.1">
    <property type="nucleotide sequence ID" value="NZ_JAAGBB010000048.1"/>
</dbReference>
<gene>
    <name evidence="2" type="ORF">GXW71_27420</name>
</gene>
<dbReference type="NCBIfam" id="TIGR02122">
    <property type="entry name" value="TRAP_TAXI"/>
    <property type="match status" value="1"/>
</dbReference>
<keyword evidence="1" id="KW-0732">Signal</keyword>
<feature type="chain" id="PRO_5047487554" evidence="1">
    <location>
        <begin position="22"/>
        <end position="314"/>
    </location>
</feature>
<dbReference type="EMBL" id="JAAGBB010000048">
    <property type="protein sequence ID" value="MBR0668114.1"/>
    <property type="molecule type" value="Genomic_DNA"/>
</dbReference>
<dbReference type="Pfam" id="PF16868">
    <property type="entry name" value="NMT1_3"/>
    <property type="match status" value="1"/>
</dbReference>
<evidence type="ECO:0000256" key="1">
    <source>
        <dbReference type="SAM" id="SignalP"/>
    </source>
</evidence>
<dbReference type="PANTHER" id="PTHR42941">
    <property type="entry name" value="SLL1037 PROTEIN"/>
    <property type="match status" value="1"/>
</dbReference>